<evidence type="ECO:0008006" key="3">
    <source>
        <dbReference type="Google" id="ProtNLM"/>
    </source>
</evidence>
<sequence>MKLPQIQIRTQMAKIGIKQIPGVQEIKQPKANLTIKQPKADLQMEATPSKLTIDQTKAWEDMDLMNILRRTEKHAEAGYEGWLEGMGRRAEQGQELMKIEHQGNPIANQAIINSGEVKKQLGITFIPSPSSLNIHYEPGEVHVSSQANKPIIHAEISSPEHHYKPGRVDISMEQYENIEFGVTYV</sequence>
<dbReference type="AlphaFoldDB" id="A0A5C8NVP9"/>
<comment type="caution">
    <text evidence="1">The sequence shown here is derived from an EMBL/GenBank/DDBJ whole genome shotgun (WGS) entry which is preliminary data.</text>
</comment>
<protein>
    <recommendedName>
        <fullName evidence="3">YviE</fullName>
    </recommendedName>
</protein>
<organism evidence="1 2">
    <name type="scientific">Cerasibacillus terrae</name>
    <dbReference type="NCBI Taxonomy" id="2498845"/>
    <lineage>
        <taxon>Bacteria</taxon>
        <taxon>Bacillati</taxon>
        <taxon>Bacillota</taxon>
        <taxon>Bacilli</taxon>
        <taxon>Bacillales</taxon>
        <taxon>Bacillaceae</taxon>
        <taxon>Cerasibacillus</taxon>
    </lineage>
</organism>
<gene>
    <name evidence="1" type="ORF">FHP05_07645</name>
</gene>
<name>A0A5C8NVP9_9BACI</name>
<proteinExistence type="predicted"/>
<accession>A0A5C8NVP9</accession>
<reference evidence="1 2" key="1">
    <citation type="submission" date="2019-06" db="EMBL/GenBank/DDBJ databases">
        <title>Cerasibacillus sp. nov., isolated from maize field.</title>
        <authorList>
            <person name="Lin S.-Y."/>
            <person name="Tsai C.-F."/>
            <person name="Young C.-C."/>
        </authorList>
    </citation>
    <scope>NUCLEOTIDE SEQUENCE [LARGE SCALE GENOMIC DNA]</scope>
    <source>
        <strain evidence="1 2">CC-CFT480</strain>
    </source>
</reference>
<evidence type="ECO:0000313" key="2">
    <source>
        <dbReference type="Proteomes" id="UP000321574"/>
    </source>
</evidence>
<evidence type="ECO:0000313" key="1">
    <source>
        <dbReference type="EMBL" id="TXL65172.1"/>
    </source>
</evidence>
<dbReference type="EMBL" id="VDUW01000004">
    <property type="protein sequence ID" value="TXL65172.1"/>
    <property type="molecule type" value="Genomic_DNA"/>
</dbReference>
<dbReference type="Proteomes" id="UP000321574">
    <property type="component" value="Unassembled WGS sequence"/>
</dbReference>
<dbReference type="InterPro" id="IPR045527">
    <property type="entry name" value="DUF6470"/>
</dbReference>
<dbReference type="OrthoDB" id="2112831at2"/>
<dbReference type="Pfam" id="PF20074">
    <property type="entry name" value="DUF6470"/>
    <property type="match status" value="1"/>
</dbReference>
<keyword evidence="2" id="KW-1185">Reference proteome</keyword>